<evidence type="ECO:0000256" key="4">
    <source>
        <dbReference type="ARBA" id="ARBA00022840"/>
    </source>
</evidence>
<dbReference type="PANTHER" id="PTHR39560">
    <property type="entry name" value="PROTEIN ADENYLYLTRANSFERASE FIC-RELATED"/>
    <property type="match status" value="1"/>
</dbReference>
<dbReference type="GO" id="GO:0005524">
    <property type="term" value="F:ATP binding"/>
    <property type="evidence" value="ECO:0007669"/>
    <property type="project" value="UniProtKB-KW"/>
</dbReference>
<keyword evidence="4" id="KW-0067">ATP-binding</keyword>
<dbReference type="GO" id="GO:0051302">
    <property type="term" value="P:regulation of cell division"/>
    <property type="evidence" value="ECO:0007669"/>
    <property type="project" value="TreeGrafter"/>
</dbReference>
<evidence type="ECO:0000256" key="1">
    <source>
        <dbReference type="ARBA" id="ARBA00022679"/>
    </source>
</evidence>
<dbReference type="SUPFAM" id="SSF140931">
    <property type="entry name" value="Fic-like"/>
    <property type="match status" value="1"/>
</dbReference>
<dbReference type="AlphaFoldDB" id="A0A7W8NIB6"/>
<evidence type="ECO:0000256" key="6">
    <source>
        <dbReference type="ARBA" id="ARBA00047939"/>
    </source>
</evidence>
<dbReference type="InterPro" id="IPR003812">
    <property type="entry name" value="Fido"/>
</dbReference>
<comment type="caution">
    <text evidence="10">The sequence shown here is derived from an EMBL/GenBank/DDBJ whole genome shotgun (WGS) entry which is preliminary data.</text>
</comment>
<evidence type="ECO:0000256" key="8">
    <source>
        <dbReference type="SAM" id="MobiDB-lite"/>
    </source>
</evidence>
<reference evidence="10 11" key="1">
    <citation type="submission" date="2020-08" db="EMBL/GenBank/DDBJ databases">
        <title>Genomic Encyclopedia of Type Strains, Phase IV (KMG-IV): sequencing the most valuable type-strain genomes for metagenomic binning, comparative biology and taxonomic classification.</title>
        <authorList>
            <person name="Goeker M."/>
        </authorList>
    </citation>
    <scope>NUCLEOTIDE SEQUENCE [LARGE SCALE GENOMIC DNA]</scope>
    <source>
        <strain evidence="10 11">DSM 27939</strain>
    </source>
</reference>
<evidence type="ECO:0000256" key="7">
    <source>
        <dbReference type="ARBA" id="ARBA00048696"/>
    </source>
</evidence>
<organism evidence="10 11">
    <name type="scientific">Deinococcus humi</name>
    <dbReference type="NCBI Taxonomy" id="662880"/>
    <lineage>
        <taxon>Bacteria</taxon>
        <taxon>Thermotogati</taxon>
        <taxon>Deinococcota</taxon>
        <taxon>Deinococci</taxon>
        <taxon>Deinococcales</taxon>
        <taxon>Deinococcaceae</taxon>
        <taxon>Deinococcus</taxon>
    </lineage>
</organism>
<evidence type="ECO:0000256" key="5">
    <source>
        <dbReference type="ARBA" id="ARBA00034531"/>
    </source>
</evidence>
<dbReference type="Gene3D" id="1.10.3290.10">
    <property type="entry name" value="Fido-like domain"/>
    <property type="match status" value="1"/>
</dbReference>
<keyword evidence="11" id="KW-1185">Reference proteome</keyword>
<name>A0A7W8NIB6_9DEIO</name>
<evidence type="ECO:0000259" key="9">
    <source>
        <dbReference type="PROSITE" id="PS51459"/>
    </source>
</evidence>
<feature type="region of interest" description="Disordered" evidence="8">
    <location>
        <begin position="275"/>
        <end position="314"/>
    </location>
</feature>
<dbReference type="Pfam" id="PF02661">
    <property type="entry name" value="Fic"/>
    <property type="match status" value="1"/>
</dbReference>
<dbReference type="PANTHER" id="PTHR39560:SF1">
    <property type="entry name" value="PROTEIN ADENYLYLTRANSFERASE FIC-RELATED"/>
    <property type="match status" value="1"/>
</dbReference>
<dbReference type="PROSITE" id="PS51459">
    <property type="entry name" value="FIDO"/>
    <property type="match status" value="1"/>
</dbReference>
<comment type="catalytic activity">
    <reaction evidence="6">
        <text>L-threonyl-[protein] + ATP = 3-O-(5'-adenylyl)-L-threonyl-[protein] + diphosphate</text>
        <dbReference type="Rhea" id="RHEA:54292"/>
        <dbReference type="Rhea" id="RHEA-COMP:11060"/>
        <dbReference type="Rhea" id="RHEA-COMP:13847"/>
        <dbReference type="ChEBI" id="CHEBI:30013"/>
        <dbReference type="ChEBI" id="CHEBI:30616"/>
        <dbReference type="ChEBI" id="CHEBI:33019"/>
        <dbReference type="ChEBI" id="CHEBI:138113"/>
        <dbReference type="EC" id="2.7.7.108"/>
    </reaction>
</comment>
<accession>A0A7W8NIB6</accession>
<protein>
    <recommendedName>
        <fullName evidence="5">protein adenylyltransferase</fullName>
        <ecNumber evidence="5">2.7.7.108</ecNumber>
    </recommendedName>
</protein>
<feature type="domain" description="Fido" evidence="9">
    <location>
        <begin position="56"/>
        <end position="210"/>
    </location>
</feature>
<comment type="catalytic activity">
    <reaction evidence="7">
        <text>L-tyrosyl-[protein] + ATP = O-(5'-adenylyl)-L-tyrosyl-[protein] + diphosphate</text>
        <dbReference type="Rhea" id="RHEA:54288"/>
        <dbReference type="Rhea" id="RHEA-COMP:10136"/>
        <dbReference type="Rhea" id="RHEA-COMP:13846"/>
        <dbReference type="ChEBI" id="CHEBI:30616"/>
        <dbReference type="ChEBI" id="CHEBI:33019"/>
        <dbReference type="ChEBI" id="CHEBI:46858"/>
        <dbReference type="ChEBI" id="CHEBI:83624"/>
        <dbReference type="EC" id="2.7.7.108"/>
    </reaction>
</comment>
<keyword evidence="2" id="KW-0548">Nucleotidyltransferase</keyword>
<sequence>MTRGSEFFYYDNGVPKNRLGLDDAEALSLIERDLTFTRMLEIRNGTAPDTTRSGRFDLDHLRAIHQHTFQDIYEWAGTTRNQPMQIEGQQVRAAPLIHKDDGLTPVPFVPSNQVDRSLKATFLQLQQQDHLQGLSRSEFADRAARTFSEINNAHPFMEGNGRTQREFMLQLAEQAGHPLNFDVVSAERMSIVSLEARMGDLSGMGRLFQEISDSQRVAALDKAQGFLDQEQVNWQEMYIATATPGREYGGQVALSSPEVVVMRSDGDVIVAQTRDVDSEGRPPSGTVHFTATEYGPPAQDAEGQGRTRQIDLDL</sequence>
<dbReference type="InterPro" id="IPR036597">
    <property type="entry name" value="Fido-like_dom_sf"/>
</dbReference>
<gene>
    <name evidence="10" type="ORF">HNQ08_004809</name>
</gene>
<evidence type="ECO:0000313" key="11">
    <source>
        <dbReference type="Proteomes" id="UP000552709"/>
    </source>
</evidence>
<dbReference type="RefSeq" id="WP_184137373.1">
    <property type="nucleotide sequence ID" value="NZ_JACHFL010000020.1"/>
</dbReference>
<dbReference type="EMBL" id="JACHFL010000020">
    <property type="protein sequence ID" value="MBB5365683.1"/>
    <property type="molecule type" value="Genomic_DNA"/>
</dbReference>
<evidence type="ECO:0000313" key="10">
    <source>
        <dbReference type="EMBL" id="MBB5365683.1"/>
    </source>
</evidence>
<evidence type="ECO:0000256" key="3">
    <source>
        <dbReference type="ARBA" id="ARBA00022741"/>
    </source>
</evidence>
<feature type="compositionally biased region" description="Basic and acidic residues" evidence="8">
    <location>
        <begin position="303"/>
        <end position="314"/>
    </location>
</feature>
<evidence type="ECO:0000256" key="2">
    <source>
        <dbReference type="ARBA" id="ARBA00022695"/>
    </source>
</evidence>
<proteinExistence type="predicted"/>
<keyword evidence="3" id="KW-0547">Nucleotide-binding</keyword>
<dbReference type="GO" id="GO:0070733">
    <property type="term" value="F:AMPylase activity"/>
    <property type="evidence" value="ECO:0007669"/>
    <property type="project" value="UniProtKB-EC"/>
</dbReference>
<dbReference type="EC" id="2.7.7.108" evidence="5"/>
<dbReference type="Proteomes" id="UP000552709">
    <property type="component" value="Unassembled WGS sequence"/>
</dbReference>
<keyword evidence="1" id="KW-0808">Transferase</keyword>